<name>A0A7W3QLZ7_ACTNM</name>
<protein>
    <submittedName>
        <fullName evidence="1">Uncharacterized protein</fullName>
    </submittedName>
</protein>
<dbReference type="AlphaFoldDB" id="A0A7W3QLZ7"/>
<evidence type="ECO:0000313" key="2">
    <source>
        <dbReference type="Proteomes" id="UP000572680"/>
    </source>
</evidence>
<comment type="caution">
    <text evidence="1">The sequence shown here is derived from an EMBL/GenBank/DDBJ whole genome shotgun (WGS) entry which is preliminary data.</text>
</comment>
<evidence type="ECO:0000313" key="1">
    <source>
        <dbReference type="EMBL" id="MBA8951986.1"/>
    </source>
</evidence>
<sequence length="87" mass="9624">MTATESTPDRTDYATVDQGDGVYLITEADPRGRVRGVFFPEAEAEAEVADGGSWRCGVDVRRRQRRVFVGSDVEDPVTHVAQRLIRG</sequence>
<keyword evidence="2" id="KW-1185">Reference proteome</keyword>
<dbReference type="RefSeq" id="WP_182844278.1">
    <property type="nucleotide sequence ID" value="NZ_BAAALP010000014.1"/>
</dbReference>
<proteinExistence type="predicted"/>
<dbReference type="EMBL" id="JACJIA010000004">
    <property type="protein sequence ID" value="MBA8951986.1"/>
    <property type="molecule type" value="Genomic_DNA"/>
</dbReference>
<gene>
    <name evidence="1" type="ORF">HNR61_003626</name>
</gene>
<dbReference type="Proteomes" id="UP000572680">
    <property type="component" value="Unassembled WGS sequence"/>
</dbReference>
<accession>A0A7W3QLZ7</accession>
<reference evidence="1 2" key="1">
    <citation type="submission" date="2020-08" db="EMBL/GenBank/DDBJ databases">
        <title>Genomic Encyclopedia of Type Strains, Phase IV (KMG-IV): sequencing the most valuable type-strain genomes for metagenomic binning, comparative biology and taxonomic classification.</title>
        <authorList>
            <person name="Goeker M."/>
        </authorList>
    </citation>
    <scope>NUCLEOTIDE SEQUENCE [LARGE SCALE GENOMIC DNA]</scope>
    <source>
        <strain evidence="1 2">DSM 44197</strain>
    </source>
</reference>
<organism evidence="1 2">
    <name type="scientific">Actinomadura namibiensis</name>
    <dbReference type="NCBI Taxonomy" id="182080"/>
    <lineage>
        <taxon>Bacteria</taxon>
        <taxon>Bacillati</taxon>
        <taxon>Actinomycetota</taxon>
        <taxon>Actinomycetes</taxon>
        <taxon>Streptosporangiales</taxon>
        <taxon>Thermomonosporaceae</taxon>
        <taxon>Actinomadura</taxon>
    </lineage>
</organism>